<evidence type="ECO:0000256" key="4">
    <source>
        <dbReference type="ARBA" id="ARBA00022857"/>
    </source>
</evidence>
<dbReference type="InterPro" id="IPR050091">
    <property type="entry name" value="PKS_NRPS_Biosynth_Enz"/>
</dbReference>
<dbReference type="PROSITE" id="PS52019">
    <property type="entry name" value="PKS_MFAS_DH"/>
    <property type="match status" value="1"/>
</dbReference>
<dbReference type="Gene3D" id="3.40.366.10">
    <property type="entry name" value="Malonyl-Coenzyme A Acyl Carrier Protein, domain 2"/>
    <property type="match status" value="1"/>
</dbReference>
<dbReference type="InterPro" id="IPR011032">
    <property type="entry name" value="GroES-like_sf"/>
</dbReference>
<dbReference type="Gene3D" id="3.40.50.150">
    <property type="entry name" value="Vaccinia Virus protein VP39"/>
    <property type="match status" value="1"/>
</dbReference>
<feature type="domain" description="Ketosynthase family 3 (KS3)" evidence="10">
    <location>
        <begin position="19"/>
        <end position="437"/>
    </location>
</feature>
<feature type="region of interest" description="N-terminal hotdog fold" evidence="8">
    <location>
        <begin position="954"/>
        <end position="1085"/>
    </location>
</feature>
<evidence type="ECO:0000259" key="10">
    <source>
        <dbReference type="PROSITE" id="PS52004"/>
    </source>
</evidence>
<evidence type="ECO:0000256" key="8">
    <source>
        <dbReference type="PROSITE-ProRule" id="PRU01363"/>
    </source>
</evidence>
<keyword evidence="7" id="KW-0012">Acyltransferase</keyword>
<dbReference type="InterPro" id="IPR001227">
    <property type="entry name" value="Ac_transferase_dom_sf"/>
</dbReference>
<dbReference type="InterPro" id="IPR032821">
    <property type="entry name" value="PKS_assoc"/>
</dbReference>
<dbReference type="InterPro" id="IPR016039">
    <property type="entry name" value="Thiolase-like"/>
</dbReference>
<dbReference type="InterPro" id="IPR014030">
    <property type="entry name" value="Ketoacyl_synth_N"/>
</dbReference>
<dbReference type="InterPro" id="IPR036736">
    <property type="entry name" value="ACP-like_sf"/>
</dbReference>
<keyword evidence="3" id="KW-0808">Transferase</keyword>
<dbReference type="SUPFAM" id="SSF55048">
    <property type="entry name" value="Probable ACP-binding domain of malonyl-CoA ACP transacylase"/>
    <property type="match status" value="1"/>
</dbReference>
<dbReference type="Pfam" id="PF00550">
    <property type="entry name" value="PP-binding"/>
    <property type="match status" value="1"/>
</dbReference>
<dbReference type="InterPro" id="IPR049551">
    <property type="entry name" value="PKS_DH_C"/>
</dbReference>
<dbReference type="SUPFAM" id="SSF53335">
    <property type="entry name" value="S-adenosyl-L-methionine-dependent methyltransferases"/>
    <property type="match status" value="1"/>
</dbReference>
<feature type="active site" description="Proton donor; for dehydratase activity" evidence="8">
    <location>
        <position position="1170"/>
    </location>
</feature>
<dbReference type="Pfam" id="PF14765">
    <property type="entry name" value="PS-DH"/>
    <property type="match status" value="1"/>
</dbReference>
<evidence type="ECO:0000256" key="3">
    <source>
        <dbReference type="ARBA" id="ARBA00022679"/>
    </source>
</evidence>
<dbReference type="InterPro" id="IPR049552">
    <property type="entry name" value="PKS_DH_N"/>
</dbReference>
<dbReference type="CDD" id="cd02440">
    <property type="entry name" value="AdoMet_MTases"/>
    <property type="match status" value="1"/>
</dbReference>
<dbReference type="InterPro" id="IPR029063">
    <property type="entry name" value="SAM-dependent_MTases_sf"/>
</dbReference>
<dbReference type="InterPro" id="IPR036291">
    <property type="entry name" value="NAD(P)-bd_dom_sf"/>
</dbReference>
<evidence type="ECO:0000259" key="9">
    <source>
        <dbReference type="PROSITE" id="PS50075"/>
    </source>
</evidence>
<dbReference type="InterPro" id="IPR016035">
    <property type="entry name" value="Acyl_Trfase/lysoPLipase"/>
</dbReference>
<evidence type="ECO:0000313" key="13">
    <source>
        <dbReference type="Proteomes" id="UP001408356"/>
    </source>
</evidence>
<dbReference type="InterPro" id="IPR020841">
    <property type="entry name" value="PKS_Beta-ketoAc_synthase_dom"/>
</dbReference>
<keyword evidence="4" id="KW-0521">NADP</keyword>
<dbReference type="InterPro" id="IPR020807">
    <property type="entry name" value="PKS_DH"/>
</dbReference>
<dbReference type="InterPro" id="IPR014043">
    <property type="entry name" value="Acyl_transferase_dom"/>
</dbReference>
<dbReference type="InterPro" id="IPR020806">
    <property type="entry name" value="PKS_PP-bd"/>
</dbReference>
<dbReference type="PROSITE" id="PS52004">
    <property type="entry name" value="KS3_2"/>
    <property type="match status" value="1"/>
</dbReference>
<feature type="region of interest" description="C-terminal hotdog fold" evidence="8">
    <location>
        <begin position="1109"/>
        <end position="1253"/>
    </location>
</feature>
<dbReference type="PANTHER" id="PTHR43775:SF37">
    <property type="entry name" value="SI:DKEY-61P9.11"/>
    <property type="match status" value="1"/>
</dbReference>
<keyword evidence="6" id="KW-0511">Multifunctional enzyme</keyword>
<dbReference type="Gene3D" id="3.90.180.10">
    <property type="entry name" value="Medium-chain alcohol dehydrogenases, catalytic domain"/>
    <property type="match status" value="1"/>
</dbReference>
<dbReference type="Gene3D" id="1.10.1200.10">
    <property type="entry name" value="ACP-like"/>
    <property type="match status" value="1"/>
</dbReference>
<dbReference type="PROSITE" id="PS50075">
    <property type="entry name" value="CARRIER"/>
    <property type="match status" value="1"/>
</dbReference>
<protein>
    <submittedName>
        <fullName evidence="12">Carrier domain-containing protein</fullName>
    </submittedName>
</protein>
<dbReference type="SMART" id="SM00829">
    <property type="entry name" value="PKS_ER"/>
    <property type="match status" value="1"/>
</dbReference>
<dbReference type="Pfam" id="PF00698">
    <property type="entry name" value="Acyl_transf_1"/>
    <property type="match status" value="1"/>
</dbReference>
<dbReference type="EMBL" id="JARVKF010000224">
    <property type="protein sequence ID" value="KAK9420500.1"/>
    <property type="molecule type" value="Genomic_DNA"/>
</dbReference>
<evidence type="ECO:0000256" key="2">
    <source>
        <dbReference type="ARBA" id="ARBA00022553"/>
    </source>
</evidence>
<accession>A0ABR2V0N3</accession>
<keyword evidence="13" id="KW-1185">Reference proteome</keyword>
<evidence type="ECO:0000256" key="5">
    <source>
        <dbReference type="ARBA" id="ARBA00023002"/>
    </source>
</evidence>
<dbReference type="InterPro" id="IPR013968">
    <property type="entry name" value="PKS_KR"/>
</dbReference>
<keyword evidence="1" id="KW-0596">Phosphopantetheine</keyword>
<dbReference type="Pfam" id="PF22621">
    <property type="entry name" value="CurL-like_PKS_C"/>
    <property type="match status" value="1"/>
</dbReference>
<dbReference type="SUPFAM" id="SSF50129">
    <property type="entry name" value="GroES-like"/>
    <property type="match status" value="1"/>
</dbReference>
<dbReference type="SMART" id="SM00827">
    <property type="entry name" value="PKS_AT"/>
    <property type="match status" value="1"/>
</dbReference>
<dbReference type="SMART" id="SM00823">
    <property type="entry name" value="PKS_PP"/>
    <property type="match status" value="1"/>
</dbReference>
<evidence type="ECO:0000256" key="1">
    <source>
        <dbReference type="ARBA" id="ARBA00022450"/>
    </source>
</evidence>
<dbReference type="Gene3D" id="3.30.70.3290">
    <property type="match status" value="1"/>
</dbReference>
<feature type="active site" description="Proton acceptor; for dehydratase activity" evidence="8">
    <location>
        <position position="986"/>
    </location>
</feature>
<evidence type="ECO:0000256" key="6">
    <source>
        <dbReference type="ARBA" id="ARBA00023268"/>
    </source>
</evidence>
<dbReference type="SUPFAM" id="SSF53901">
    <property type="entry name" value="Thiolase-like"/>
    <property type="match status" value="1"/>
</dbReference>
<dbReference type="Pfam" id="PF00109">
    <property type="entry name" value="ketoacyl-synt"/>
    <property type="match status" value="1"/>
</dbReference>
<dbReference type="InterPro" id="IPR013217">
    <property type="entry name" value="Methyltransf_12"/>
</dbReference>
<dbReference type="PROSITE" id="PS00606">
    <property type="entry name" value="KS3_1"/>
    <property type="match status" value="1"/>
</dbReference>
<dbReference type="InterPro" id="IPR016036">
    <property type="entry name" value="Malonyl_transacylase_ACP-bd"/>
</dbReference>
<dbReference type="SUPFAM" id="SSF51735">
    <property type="entry name" value="NAD(P)-binding Rossmann-fold domains"/>
    <property type="match status" value="2"/>
</dbReference>
<dbReference type="CDD" id="cd00833">
    <property type="entry name" value="PKS"/>
    <property type="match status" value="1"/>
</dbReference>
<dbReference type="InterPro" id="IPR057326">
    <property type="entry name" value="KR_dom"/>
</dbReference>
<organism evidence="12 13">
    <name type="scientific">Seiridium unicorne</name>
    <dbReference type="NCBI Taxonomy" id="138068"/>
    <lineage>
        <taxon>Eukaryota</taxon>
        <taxon>Fungi</taxon>
        <taxon>Dikarya</taxon>
        <taxon>Ascomycota</taxon>
        <taxon>Pezizomycotina</taxon>
        <taxon>Sordariomycetes</taxon>
        <taxon>Xylariomycetidae</taxon>
        <taxon>Amphisphaeriales</taxon>
        <taxon>Sporocadaceae</taxon>
        <taxon>Seiridium</taxon>
    </lineage>
</organism>
<comment type="caution">
    <text evidence="12">The sequence shown here is derived from an EMBL/GenBank/DDBJ whole genome shotgun (WGS) entry which is preliminary data.</text>
</comment>
<dbReference type="Pfam" id="PF08240">
    <property type="entry name" value="ADH_N"/>
    <property type="match status" value="1"/>
</dbReference>
<dbReference type="InterPro" id="IPR049900">
    <property type="entry name" value="PKS_mFAS_DH"/>
</dbReference>
<evidence type="ECO:0000256" key="7">
    <source>
        <dbReference type="ARBA" id="ARBA00023315"/>
    </source>
</evidence>
<keyword evidence="5" id="KW-0560">Oxidoreductase</keyword>
<dbReference type="Gene3D" id="3.40.47.10">
    <property type="match status" value="1"/>
</dbReference>
<dbReference type="CDD" id="cd05195">
    <property type="entry name" value="enoyl_red"/>
    <property type="match status" value="1"/>
</dbReference>
<dbReference type="Proteomes" id="UP001408356">
    <property type="component" value="Unassembled WGS sequence"/>
</dbReference>
<evidence type="ECO:0000313" key="12">
    <source>
        <dbReference type="EMBL" id="KAK9420500.1"/>
    </source>
</evidence>
<dbReference type="InterPro" id="IPR014031">
    <property type="entry name" value="Ketoacyl_synth_C"/>
</dbReference>
<dbReference type="Pfam" id="PF16197">
    <property type="entry name" value="KAsynt_C_assoc"/>
    <property type="match status" value="1"/>
</dbReference>
<sequence>MDHHIPNGDAICLECLPTTDAIAICGIGLRLPGGVRTTQDLWDLLINGRDARTTVTEGGQRFNPDGFDDSLGGKFSIRDQNGYFLRQDLGLFDPSFFSMGRKEAERCDPQQRLLLEVTRECLEDAGEVDYRGQRIGCYVGSFGSTWSRLQGMDPLFPNNYDMTGSEDYMLSNRISYEYDLSGPSMTINTACSASLVALHEACLALTHGSISGAIVGGACLQLSPLLSEMMALEGTLSIDGTSKSFDQSANGFARAEGITAVYLKRLEDAVEAGNPIRAVIRGSAAGSDGNRPGLMQPQASTQEALMRHLYASARLDPSHTAFVECHATGTPVGDPIEARAVDNVFGQHGVYVGSIKANIGHTEGSAGLASVIKAVLALEHKTIPPNIKLHSPNSKVPFGDRLMLPLVPTPFPPDKEERISINSFGIGGANSHVIIDSYTRSTASKKRKRIKDGSTNGVSYVNGDGFTGEIINRTSHGYVNGDANGISNGHTHNRDTSHYLMPFSANTAHSLKQQTESYIKFVNQHRADLPNIAYTRALHRESLSHRSFTIFDANGSVIRTSDIIKAPSTRGARQRIAMVFSGQGAQWVGMGRELLTAVPEFKTDLRRMDEVLQGLSKPSDWSLVEVISNPETDVARFNTAELSQPLCTALQIAILHHFRRLGVLPAAVVGHSSGEIAAAYAAGHISLAVAIKAAFFRGLVTIEALARKNGGMAVVGWGSQQVSEWLSGGVVVACENSPSSTTISGNREEIKRVLASINAKSPEVFTRLLKVDMAYHSDHMALLGSRYLELLRTHAPSGDDIYFNRGADFISSSTTSKLDLQALGKPEYWVHNLVEPVRFVGAIQALHASQGDTFLLEIGPHSTLRGPLRQIYDAKSWQLKYVAAQNRGDDSNVSFLSALGQLYQNNVELDFGPLFKHGCALSGLPTYPWDHTGPSFWHESRVSRAYRFRKNPRHCLLGLRALDSPDTLPTWRNILEIEDIPWLLDHKVKSDTVFPFAGYIALAGEAIRQLGNLQRGSGYRLRHVVASAALMLKESSPIEITTSLRPKWLTDTETSTWFEFQIQSYDGSAWTEHCSGEVIAASPSSDNDHGIIQTGRKAPELGDISSSLPRRVLNTAFYRSMAGQGFRYGLEFALLSDITASTTEQLAHAHLIDINNHCSAPFSLHPAEIDNCLHLIFVAATRGLCRRLDQLYLPTRIDELTVHRAGTSKMMLRAEIPNGDLNQCRIDCVAPGGEHILSLRGLQLTSLEDGESDALTVDKHGLARLEWHSAFEHEDTTKLLQPPLFRPDHCKIEQELAYLYMMEESHSLDSVEPSKPHFTILREWMKKAIEGGRFPLVDNPNMLARMEQTERRRLIDKHTATLKSGPCAPLAEACRRVSEHGVALFSGRRETIDVLMKDNLLTQVYNSISYDYSKFVHLLSKTKPNLRVLEVGAGTGGTTELILHELIRGNDAGLPSYSLYTYTDVSAGFFGKAKERFSYAPNMEFKVFDVSRSPAGQELENRTHWYDLVIAANVVHATPYIGETLANIRSLLRPGGILLLTELLPTLKTISYIFGHFSGWWLGEADGRHDGPLLGIEEWDRKLKASGFSGADTIAYDAEEPYRQIVTIVSQAQSEVIDTAGGERKVTLLCTDTASNVACRLSARLEQEGWTVQPHALTNGPPSQTQPIISCIDLEPNYYSANLDEPSFQDLKSLMGSINTNTLWLMPPVQTGARHVAAAQFLGFARTLRSELGISLFTLEIDERDLIAHPELVIDLFAKIESETDTGALAPDMEYAVKDSRVLVPRFLPLTFKGEMERLKTKNSPDDDGTTKSLRIRKKGMLQTLYWQESTIEPSLSNDNVEIEIRAVGLNAYDILSAKGIINSEVSSEAFKFGCEASGVIRRVGVGVTEFKVGDRVMTLTNGGCMATHIVVPSNLVFHIPGTMTFAETATIPVCFGTVLYSLVTVGRIEKGQSVLIHSACGGVGLTAVQVCRMLGAEVYMTVGNEEKVEYLMNTFGFPRERIFNSRDSSFVGGIMRETNGRGVDLVLNSLSGELLHASWDCVARFGTMVELGLRDLKGSGRLNMFPFAENRSYVGVEAIQFVERPDILKSQYDLFFESSQHDLLRPLQPLTVFPADKIEEAFRFLEDASHIGKVAVEINSQAIPSVPHMQHVKFDPTKSYLLTGGTGGLGKSIAIWMVEHGARHLTFLSRSAGTSDASKALFSELETMGCSVTAVVGTVESIDSVNQAVQQSKYPIKGVLHLAMLLRDGPLMEMNWLQWQETVEPKARGAWNLHSALLPREQGLDFFFMSSSLLSTLSTSGQANYVAGNAVMEALCQYRHSLGLPAAVLNISAIEDIGFLTENEQAAQNIRSQGLMEVNERHFLECLELTILQCQADRRAHWPGEPASIKPWSNPSQVFMGLQTTEDLDDPKCRTMWRRDRRMGLYHNRVTSDTVVAPKGDALQEFLASIAGGDGMNLIKDQETVAFLAVQIGKKVNEYLLRPNQEVDPQSSLTNMGLDSLLSVELARWFKSAFGIRMSVLEIVKHGTLSQLGSTTVKKLLAYHAKGHVNGQSRAA</sequence>
<reference evidence="12 13" key="1">
    <citation type="journal article" date="2024" name="J. Plant Pathol.">
        <title>Sequence and assembly of the genome of Seiridium unicorne, isolate CBS 538.82, causal agent of cypress canker disease.</title>
        <authorList>
            <person name="Scali E."/>
            <person name="Rocca G.D."/>
            <person name="Danti R."/>
            <person name="Garbelotto M."/>
            <person name="Barberini S."/>
            <person name="Baroncelli R."/>
            <person name="Emiliani G."/>
        </authorList>
    </citation>
    <scope>NUCLEOTIDE SEQUENCE [LARGE SCALE GENOMIC DNA]</scope>
    <source>
        <strain evidence="12 13">BM-138-508</strain>
    </source>
</reference>
<evidence type="ECO:0000259" key="11">
    <source>
        <dbReference type="PROSITE" id="PS52019"/>
    </source>
</evidence>
<dbReference type="Pfam" id="PF08242">
    <property type="entry name" value="Methyltransf_12"/>
    <property type="match status" value="1"/>
</dbReference>
<dbReference type="Gene3D" id="3.10.129.110">
    <property type="entry name" value="Polyketide synthase dehydratase"/>
    <property type="match status" value="1"/>
</dbReference>
<dbReference type="Pfam" id="PF08659">
    <property type="entry name" value="KR"/>
    <property type="match status" value="1"/>
</dbReference>
<name>A0ABR2V0N3_9PEZI</name>
<dbReference type="Pfam" id="PF21089">
    <property type="entry name" value="PKS_DH_N"/>
    <property type="match status" value="1"/>
</dbReference>
<dbReference type="SMART" id="SM00826">
    <property type="entry name" value="PKS_DH"/>
    <property type="match status" value="1"/>
</dbReference>
<dbReference type="PANTHER" id="PTHR43775">
    <property type="entry name" value="FATTY ACID SYNTHASE"/>
    <property type="match status" value="1"/>
</dbReference>
<dbReference type="Pfam" id="PF00107">
    <property type="entry name" value="ADH_zinc_N"/>
    <property type="match status" value="1"/>
</dbReference>
<feature type="domain" description="Carrier" evidence="9">
    <location>
        <begin position="2464"/>
        <end position="2541"/>
    </location>
</feature>
<dbReference type="Pfam" id="PF02801">
    <property type="entry name" value="Ketoacyl-synt_C"/>
    <property type="match status" value="1"/>
</dbReference>
<dbReference type="InterPro" id="IPR018201">
    <property type="entry name" value="Ketoacyl_synth_AS"/>
</dbReference>
<dbReference type="SMART" id="SM00822">
    <property type="entry name" value="PKS_KR"/>
    <property type="match status" value="1"/>
</dbReference>
<keyword evidence="2" id="KW-0597">Phosphoprotein</keyword>
<dbReference type="SMART" id="SM00825">
    <property type="entry name" value="PKS_KS"/>
    <property type="match status" value="1"/>
</dbReference>
<dbReference type="InterPro" id="IPR013149">
    <property type="entry name" value="ADH-like_C"/>
</dbReference>
<dbReference type="InterPro" id="IPR013154">
    <property type="entry name" value="ADH-like_N"/>
</dbReference>
<dbReference type="InterPro" id="IPR020843">
    <property type="entry name" value="ER"/>
</dbReference>
<dbReference type="InterPro" id="IPR009081">
    <property type="entry name" value="PP-bd_ACP"/>
</dbReference>
<dbReference type="SUPFAM" id="SSF47336">
    <property type="entry name" value="ACP-like"/>
    <property type="match status" value="1"/>
</dbReference>
<proteinExistence type="predicted"/>
<dbReference type="Gene3D" id="3.40.50.720">
    <property type="entry name" value="NAD(P)-binding Rossmann-like Domain"/>
    <property type="match status" value="2"/>
</dbReference>
<feature type="domain" description="PKS/mFAS DH" evidence="11">
    <location>
        <begin position="954"/>
        <end position="1253"/>
    </location>
</feature>
<gene>
    <name evidence="12" type="ORF">SUNI508_06240</name>
</gene>
<dbReference type="InterPro" id="IPR042104">
    <property type="entry name" value="PKS_dehydratase_sf"/>
</dbReference>
<dbReference type="SUPFAM" id="SSF52151">
    <property type="entry name" value="FabD/lysophospholipase-like"/>
    <property type="match status" value="1"/>
</dbReference>